<feature type="domain" description="NADPH-dependent reductive aminase-like C-terminal" evidence="4">
    <location>
        <begin position="162"/>
        <end position="287"/>
    </location>
</feature>
<dbReference type="PANTHER" id="PTHR43580">
    <property type="entry name" value="OXIDOREDUCTASE GLYR1-RELATED"/>
    <property type="match status" value="1"/>
</dbReference>
<dbReference type="InterPro" id="IPR013328">
    <property type="entry name" value="6PGD_dom2"/>
</dbReference>
<dbReference type="EMBL" id="CP158374">
    <property type="protein sequence ID" value="XBX83521.1"/>
    <property type="molecule type" value="Genomic_DNA"/>
</dbReference>
<dbReference type="Pfam" id="PF21761">
    <property type="entry name" value="RedAm-like_C"/>
    <property type="match status" value="1"/>
</dbReference>
<dbReference type="SUPFAM" id="SSF48179">
    <property type="entry name" value="6-phosphogluconate dehydrogenase C-terminal domain-like"/>
    <property type="match status" value="1"/>
</dbReference>
<dbReference type="AlphaFoldDB" id="A0AAU7WA74"/>
<dbReference type="InterPro" id="IPR051265">
    <property type="entry name" value="HIBADH-related_NP60_sf"/>
</dbReference>
<organism evidence="5">
    <name type="scientific">Agromyces sp. G08B096</name>
    <dbReference type="NCBI Taxonomy" id="3156399"/>
    <lineage>
        <taxon>Bacteria</taxon>
        <taxon>Bacillati</taxon>
        <taxon>Actinomycetota</taxon>
        <taxon>Actinomycetes</taxon>
        <taxon>Micrococcales</taxon>
        <taxon>Microbacteriaceae</taxon>
        <taxon>Agromyces</taxon>
    </lineage>
</organism>
<evidence type="ECO:0000259" key="4">
    <source>
        <dbReference type="Pfam" id="PF21761"/>
    </source>
</evidence>
<dbReference type="Gene3D" id="3.40.50.720">
    <property type="entry name" value="NAD(P)-binding Rossmann-like Domain"/>
    <property type="match status" value="1"/>
</dbReference>
<dbReference type="RefSeq" id="WP_350349523.1">
    <property type="nucleotide sequence ID" value="NZ_CP158374.1"/>
</dbReference>
<keyword evidence="2" id="KW-0560">Oxidoreductase</keyword>
<dbReference type="InterPro" id="IPR006115">
    <property type="entry name" value="6PGDH_NADP-bd"/>
</dbReference>
<dbReference type="InterPro" id="IPR008927">
    <property type="entry name" value="6-PGluconate_DH-like_C_sf"/>
</dbReference>
<dbReference type="Gene3D" id="1.10.1040.10">
    <property type="entry name" value="N-(1-d-carboxylethyl)-l-norvaline Dehydrogenase, domain 2"/>
    <property type="match status" value="1"/>
</dbReference>
<name>A0AAU7WA74_9MICO</name>
<dbReference type="InterPro" id="IPR048666">
    <property type="entry name" value="RedAm-like_C"/>
</dbReference>
<gene>
    <name evidence="5" type="ORF">ABIQ69_06310</name>
</gene>
<accession>A0AAU7WA74</accession>
<dbReference type="InterPro" id="IPR036291">
    <property type="entry name" value="NAD(P)-bd_dom_sf"/>
</dbReference>
<proteinExistence type="inferred from homology"/>
<dbReference type="SUPFAM" id="SSF51735">
    <property type="entry name" value="NAD(P)-binding Rossmann-fold domains"/>
    <property type="match status" value="1"/>
</dbReference>
<dbReference type="GO" id="GO:0016491">
    <property type="term" value="F:oxidoreductase activity"/>
    <property type="evidence" value="ECO:0007669"/>
    <property type="project" value="UniProtKB-KW"/>
</dbReference>
<evidence type="ECO:0000256" key="2">
    <source>
        <dbReference type="ARBA" id="ARBA00023002"/>
    </source>
</evidence>
<evidence type="ECO:0000259" key="3">
    <source>
        <dbReference type="Pfam" id="PF03446"/>
    </source>
</evidence>
<sequence length="296" mass="31015">MSHPITVSILGLGEMGRALVTALLDAGHPLTVWNRTPGRADRLVEAGVLEVSSAAAAIDASELVVVCLFDHDSVHETLDPIVDRLRGRVLVNLTTTSPDQARELGRWAQAGGFTSLDGGIMAVPSMIGGPGSEILYSGDRDAFERYREVFDRWGTSSHLGDDPGLASLYDIALLSAMYVMFAGYMQGAALVATAGVSATAFAERSAGWLSAMAHELEGFGRVIDGGDYTVPGQQSLDFSDLSKLVEAAAAAGVGSEPLAMVQSLIARQRDAGHGLEGFARIFESVRRPGPDAAAAA</sequence>
<protein>
    <submittedName>
        <fullName evidence="5">NAD(P)-binding domain-containing protein</fullName>
    </submittedName>
</protein>
<evidence type="ECO:0000313" key="5">
    <source>
        <dbReference type="EMBL" id="XBX83521.1"/>
    </source>
</evidence>
<comment type="similarity">
    <text evidence="1">Belongs to the HIBADH-related family.</text>
</comment>
<dbReference type="PIRSF" id="PIRSF000103">
    <property type="entry name" value="HIBADH"/>
    <property type="match status" value="1"/>
</dbReference>
<dbReference type="Pfam" id="PF03446">
    <property type="entry name" value="NAD_binding_2"/>
    <property type="match status" value="1"/>
</dbReference>
<dbReference type="GO" id="GO:0050661">
    <property type="term" value="F:NADP binding"/>
    <property type="evidence" value="ECO:0007669"/>
    <property type="project" value="InterPro"/>
</dbReference>
<dbReference type="PANTHER" id="PTHR43580:SF2">
    <property type="entry name" value="CYTOKINE-LIKE NUCLEAR FACTOR N-PAC"/>
    <property type="match status" value="1"/>
</dbReference>
<reference evidence="5" key="1">
    <citation type="submission" date="2024-05" db="EMBL/GenBank/DDBJ databases">
        <authorList>
            <person name="Yu L."/>
        </authorList>
    </citation>
    <scope>NUCLEOTIDE SEQUENCE</scope>
    <source>
        <strain evidence="5">G08B096</strain>
    </source>
</reference>
<dbReference type="InterPro" id="IPR015815">
    <property type="entry name" value="HIBADH-related"/>
</dbReference>
<feature type="domain" description="6-phosphogluconate dehydrogenase NADP-binding" evidence="3">
    <location>
        <begin position="7"/>
        <end position="156"/>
    </location>
</feature>
<evidence type="ECO:0000256" key="1">
    <source>
        <dbReference type="ARBA" id="ARBA00009080"/>
    </source>
</evidence>